<dbReference type="InterPro" id="IPR038884">
    <property type="entry name" value="CFAP61"/>
</dbReference>
<feature type="domain" description="Cilia- and flagella-associated protein 61 N-terminal" evidence="2">
    <location>
        <begin position="81"/>
        <end position="342"/>
    </location>
</feature>
<gene>
    <name evidence="4" type="ORF">RUM43_004651</name>
</gene>
<accession>A0AAN8XLH2</accession>
<dbReference type="InterPro" id="IPR056299">
    <property type="entry name" value="CFAP61_dimer"/>
</dbReference>
<sequence>MAQFYPPTASGIDLHTSMRKQRCFPNNLQKFKAPLVTPSDFPSSVSLYKDEQLLPEQFGETHDSSPKESQTHVPKKSPITHWRRAEHSDMEAVRKLSSKSHQQSNELFGEPDISDLIEKSIFSIVQFNGKHELISFLSAFSYPNIPAVPSFEWYPWLENSYRIKDASPRNSVFIHYMAWDNDYYHDFLRLTLETMFLEFTFLSHIIIIRPPKVKIPHIISELFIEVLPRDSKSYECDFDSLQTVLLCLRHSVMERLKIRLAIVEDHDDLMPIVEQHTERLRQLYGDFCMAEIIQYPGTNDRQTLVCESMGYAVGFMTINRSVDFDLLNSQFDLGGFNGLRKPDASDVPAEDLNLEEDEPMVYLPEKIDPLLNVINSEKMLTFLNWEPSLCASEQDLHSNDSSQTSLKRFNDITKSRTQLLHETLNLKLIPKFSAHALSALNVEQVTHTSGISQGLGSYSEFQTVSSAETTVQSEPSLVSLQYYNLPTYNGPPNAFCIEFFAMSNNFDDRLCHDFLEAAFEVFPDLNYCLFTIPSQAPTFPLLDSFTRVTPRPLKRFKQELYVCHKSSIMVTFMRVRRIMKSDLPEIRKLLQGIRNKESIYADVASSCFYEDSAYQGFVLICFHSIVGIAVLCNENEMEYLAHHYHVSDLIDFDLHKIDYHAILKHLIMSPIYHPHARFFLRDIMRMADVTSLYRTRYEEAENNWSSSSVINVLGHLVPVKPRRMVKYHEPSLGVNVPPKFLLHRDEPFSLYHINARICGLKKFTSNINVVIVGSSRTAFSFLEALLYSPSSAYVIYNNLTLVSPHGLGTELPSHTARDYIFPFKGKFSRFYKIQICLKTYVNFVYGVMTQINRVDKYITINNDSILPYDYLILCCGRQFVMPVPYSLVPEFKSCRRSYRPRCSLFKYLITQQNKEPEAVAVYPPNVFVINTPVDATNAFISLQYLIHKREAYNSLALLKFGIPPHMIVLIEPFPLGCHSISCLKDPNIDNAVLKTLKSLEIEHHKGFVLYDWSFCNGNQVKTAIFHSQHRKITIKCLAMIPFERRLVSEVTFKAVNEASLVYDGKLVINSCFQTNDEYIYAAGGFTKYKRKYYASDRSHRHYNSNEVGRFLAEVIRKKIDPTVEAEKEEPSELVPNMTEPIVVSGTLPGDWNFLRIRKPGKVKEIENNTTIQEIGNILTTGDCEMSKGYGYFKLTLDNYGFVQDILCYTKDTIDVENLQILYGKHEKLLNDLLVRFDLGMIKDFYSYFREPWIYAIYHDRFKYLHKSNYELLHTEHISDKNEKIIDLIINSLKANNWQRLSKEKLKEIKTKFNQSKIKKQIIDNVLDFLYYFDEPFPMYATSRILKVLLHDSTTSLLHKTPQHDSGVKSAIKISDMIRQF</sequence>
<name>A0AAN8XLH2_POLSC</name>
<dbReference type="EMBL" id="JAWJWE010000002">
    <property type="protein sequence ID" value="KAK6643148.1"/>
    <property type="molecule type" value="Genomic_DNA"/>
</dbReference>
<dbReference type="InterPro" id="IPR036188">
    <property type="entry name" value="FAD/NAD-bd_sf"/>
</dbReference>
<dbReference type="InterPro" id="IPR032151">
    <property type="entry name" value="CFAP61_N"/>
</dbReference>
<reference evidence="4 5" key="1">
    <citation type="submission" date="2023-10" db="EMBL/GenBank/DDBJ databases">
        <title>Genomes of two closely related lineages of the louse Polyplax serrata with different host specificities.</title>
        <authorList>
            <person name="Martinu J."/>
            <person name="Tarabai H."/>
            <person name="Stefka J."/>
            <person name="Hypsa V."/>
        </authorList>
    </citation>
    <scope>NUCLEOTIDE SEQUENCE [LARGE SCALE GENOMIC DNA]</scope>
    <source>
        <strain evidence="4">HR10_N</strain>
    </source>
</reference>
<dbReference type="Pfam" id="PF23150">
    <property type="entry name" value="CFAP61_dimer"/>
    <property type="match status" value="1"/>
</dbReference>
<evidence type="ECO:0000256" key="1">
    <source>
        <dbReference type="SAM" id="MobiDB-lite"/>
    </source>
</evidence>
<dbReference type="Proteomes" id="UP001372834">
    <property type="component" value="Unassembled WGS sequence"/>
</dbReference>
<feature type="domain" description="CFAP61 dimerisation" evidence="3">
    <location>
        <begin position="1135"/>
        <end position="1256"/>
    </location>
</feature>
<dbReference type="PANTHER" id="PTHR21178:SF8">
    <property type="entry name" value="CILIA- AND FLAGELLA-ASSOCIATED PROTEIN 61"/>
    <property type="match status" value="1"/>
</dbReference>
<dbReference type="PANTHER" id="PTHR21178">
    <property type="entry name" value="CILIA- AND FLAGELLA-ASSOCIATED PROTEIN 61"/>
    <property type="match status" value="1"/>
</dbReference>
<protein>
    <recommendedName>
        <fullName evidence="6">Cilia- and flagella-associated protein 61 N-terminal domain-containing protein</fullName>
    </recommendedName>
</protein>
<evidence type="ECO:0000313" key="5">
    <source>
        <dbReference type="Proteomes" id="UP001372834"/>
    </source>
</evidence>
<evidence type="ECO:0008006" key="6">
    <source>
        <dbReference type="Google" id="ProtNLM"/>
    </source>
</evidence>
<evidence type="ECO:0000313" key="4">
    <source>
        <dbReference type="EMBL" id="KAK6643148.1"/>
    </source>
</evidence>
<proteinExistence type="predicted"/>
<feature type="compositionally biased region" description="Basic and acidic residues" evidence="1">
    <location>
        <begin position="59"/>
        <end position="70"/>
    </location>
</feature>
<comment type="caution">
    <text evidence="4">The sequence shown here is derived from an EMBL/GenBank/DDBJ whole genome shotgun (WGS) entry which is preliminary data.</text>
</comment>
<dbReference type="Pfam" id="PF16092">
    <property type="entry name" value="CFAP61_N"/>
    <property type="match status" value="1"/>
</dbReference>
<organism evidence="4 5">
    <name type="scientific">Polyplax serrata</name>
    <name type="common">Common mouse louse</name>
    <dbReference type="NCBI Taxonomy" id="468196"/>
    <lineage>
        <taxon>Eukaryota</taxon>
        <taxon>Metazoa</taxon>
        <taxon>Ecdysozoa</taxon>
        <taxon>Arthropoda</taxon>
        <taxon>Hexapoda</taxon>
        <taxon>Insecta</taxon>
        <taxon>Pterygota</taxon>
        <taxon>Neoptera</taxon>
        <taxon>Paraneoptera</taxon>
        <taxon>Psocodea</taxon>
        <taxon>Troctomorpha</taxon>
        <taxon>Phthiraptera</taxon>
        <taxon>Anoplura</taxon>
        <taxon>Polyplacidae</taxon>
        <taxon>Polyplax</taxon>
    </lineage>
</organism>
<feature type="region of interest" description="Disordered" evidence="1">
    <location>
        <begin position="58"/>
        <end position="81"/>
    </location>
</feature>
<evidence type="ECO:0000259" key="2">
    <source>
        <dbReference type="Pfam" id="PF16092"/>
    </source>
</evidence>
<evidence type="ECO:0000259" key="3">
    <source>
        <dbReference type="Pfam" id="PF23150"/>
    </source>
</evidence>
<dbReference type="SUPFAM" id="SSF51905">
    <property type="entry name" value="FAD/NAD(P)-binding domain"/>
    <property type="match status" value="1"/>
</dbReference>